<feature type="binding site" evidence="5">
    <location>
        <position position="268"/>
    </location>
    <ligand>
        <name>FAD</name>
        <dbReference type="ChEBI" id="CHEBI:57692"/>
    </ligand>
</feature>
<evidence type="ECO:0000256" key="4">
    <source>
        <dbReference type="ARBA" id="ARBA00022991"/>
    </source>
</evidence>
<keyword evidence="3 5" id="KW-0274">FAD</keyword>
<dbReference type="GO" id="GO:0003904">
    <property type="term" value="F:deoxyribodipyrimidine photo-lyase activity"/>
    <property type="evidence" value="ECO:0007669"/>
    <property type="project" value="TreeGrafter"/>
</dbReference>
<reference evidence="8" key="1">
    <citation type="submission" date="2022-10" db="EMBL/GenBank/DDBJ databases">
        <authorList>
            <person name="Boutroux M."/>
        </authorList>
    </citation>
    <scope>NUCLEOTIDE SEQUENCE</scope>
    <source>
        <strain evidence="8">51.81</strain>
    </source>
</reference>
<dbReference type="SUPFAM" id="SSF48173">
    <property type="entry name" value="Cryptochrome/photolyase FAD-binding domain"/>
    <property type="match status" value="1"/>
</dbReference>
<dbReference type="Pfam" id="PF03441">
    <property type="entry name" value="FAD_binding_7"/>
    <property type="match status" value="1"/>
</dbReference>
<evidence type="ECO:0000256" key="5">
    <source>
        <dbReference type="PIRSR" id="PIRSR602081-1"/>
    </source>
</evidence>
<keyword evidence="4 6" id="KW-0157">Chromophore</keyword>
<protein>
    <submittedName>
        <fullName evidence="8">DNA photolyase family protein</fullName>
    </submittedName>
</protein>
<name>A0A9X4IE68_9NEIS</name>
<dbReference type="GO" id="GO:0006139">
    <property type="term" value="P:nucleobase-containing compound metabolic process"/>
    <property type="evidence" value="ECO:0007669"/>
    <property type="project" value="UniProtKB-ARBA"/>
</dbReference>
<dbReference type="Gene3D" id="1.25.40.80">
    <property type="match status" value="1"/>
</dbReference>
<dbReference type="SUPFAM" id="SSF52425">
    <property type="entry name" value="Cryptochrome/photolyase, N-terminal domain"/>
    <property type="match status" value="1"/>
</dbReference>
<feature type="domain" description="Photolyase/cryptochrome alpha/beta" evidence="7">
    <location>
        <begin position="4"/>
        <end position="133"/>
    </location>
</feature>
<dbReference type="Pfam" id="PF00875">
    <property type="entry name" value="DNA_photolyase"/>
    <property type="match status" value="1"/>
</dbReference>
<evidence type="ECO:0000256" key="1">
    <source>
        <dbReference type="ARBA" id="ARBA00001932"/>
    </source>
</evidence>
<evidence type="ECO:0000256" key="6">
    <source>
        <dbReference type="RuleBase" id="RU004182"/>
    </source>
</evidence>
<sequence length="458" mass="50764">MMQPCSLVWFRHDLRVFDHSALQAAVRRGLPVVGVFVAESPAGGQMADGGRRAEFVHQCVRDLQRSLAQHGVPLFVLTGSADKVLPEFAVYCGAEAVFFGEEDEPEARTRDGRTAARLTAHRIAFHAVRGQSVFARSDLLTPDGRPYTAFSAYREAWLARFDAEYGTWRVQDDWAALYELQKRLPDRLRRAPPLPAAGGGGLLPLAGGEAAAQTALAGFLPHLAGYAQNRDFPARKGASQLSVYLRYGTLSVRHTAGLIRQADGGSIWLDGLIRREFFRQFFDHFPDKAGGYAGAGQERPSAGLVRWQNGETGYPLVDAAMRHLVQTGMMHHRLRQLCASFLVHGLLIDWRAGVDWFACQLLDFDRAANTGNWRRVAAGLPAFRPPDPVLQSRKIDPDGRFIRRHLPQLAHLDKNTVHAPWAVKNGINTFGYPPPLIDYAGQCAKAEMRLRAAKEVSR</sequence>
<evidence type="ECO:0000313" key="8">
    <source>
        <dbReference type="EMBL" id="MDD9327927.1"/>
    </source>
</evidence>
<dbReference type="InterPro" id="IPR036134">
    <property type="entry name" value="Crypto/Photolyase_FAD-like_sf"/>
</dbReference>
<dbReference type="AlphaFoldDB" id="A0A9X4IE68"/>
<gene>
    <name evidence="8" type="ORF">ORY91_001343</name>
</gene>
<feature type="binding site" evidence="5">
    <location>
        <begin position="363"/>
        <end position="365"/>
    </location>
    <ligand>
        <name>FAD</name>
        <dbReference type="ChEBI" id="CHEBI:57692"/>
    </ligand>
</feature>
<feature type="binding site" evidence="5">
    <location>
        <position position="226"/>
    </location>
    <ligand>
        <name>FAD</name>
        <dbReference type="ChEBI" id="CHEBI:57692"/>
    </ligand>
</feature>
<dbReference type="InterPro" id="IPR005101">
    <property type="entry name" value="Cryptochr/Photolyase_FAD-bd"/>
</dbReference>
<dbReference type="Gene3D" id="3.40.50.620">
    <property type="entry name" value="HUPs"/>
    <property type="match status" value="1"/>
</dbReference>
<evidence type="ECO:0000256" key="3">
    <source>
        <dbReference type="ARBA" id="ARBA00022827"/>
    </source>
</evidence>
<dbReference type="InterPro" id="IPR018394">
    <property type="entry name" value="DNA_photolyase_1_CS_C"/>
</dbReference>
<comment type="caution">
    <text evidence="8">The sequence shown here is derived from an EMBL/GenBank/DDBJ whole genome shotgun (WGS) entry which is preliminary data.</text>
</comment>
<comment type="cofactor">
    <cofactor evidence="1">
        <name>(6R)-5,10-methylene-5,6,7,8-tetrahydrofolate</name>
        <dbReference type="ChEBI" id="CHEBI:15636"/>
    </cofactor>
</comment>
<dbReference type="Gene3D" id="1.10.579.10">
    <property type="entry name" value="DNA Cyclobutane Dipyrimidine Photolyase, subunit A, domain 3"/>
    <property type="match status" value="1"/>
</dbReference>
<dbReference type="PANTHER" id="PTHR11455:SF9">
    <property type="entry name" value="CRYPTOCHROME CIRCADIAN CLOCK 5 ISOFORM X1"/>
    <property type="match status" value="1"/>
</dbReference>
<dbReference type="EMBL" id="JAPQFL010000003">
    <property type="protein sequence ID" value="MDD9327927.1"/>
    <property type="molecule type" value="Genomic_DNA"/>
</dbReference>
<comment type="similarity">
    <text evidence="6">Belongs to the DNA photolyase family.</text>
</comment>
<evidence type="ECO:0000259" key="7">
    <source>
        <dbReference type="PROSITE" id="PS51645"/>
    </source>
</evidence>
<accession>A0A9X4IE68</accession>
<dbReference type="GO" id="GO:0006950">
    <property type="term" value="P:response to stress"/>
    <property type="evidence" value="ECO:0007669"/>
    <property type="project" value="UniProtKB-ARBA"/>
</dbReference>
<proteinExistence type="inferred from homology"/>
<dbReference type="InterPro" id="IPR036155">
    <property type="entry name" value="Crypto/Photolyase_N_sf"/>
</dbReference>
<evidence type="ECO:0000256" key="2">
    <source>
        <dbReference type="ARBA" id="ARBA00022630"/>
    </source>
</evidence>
<keyword evidence="2 5" id="KW-0285">Flavoprotein</keyword>
<dbReference type="InterPro" id="IPR006050">
    <property type="entry name" value="DNA_photolyase_N"/>
</dbReference>
<dbReference type="PRINTS" id="PR00147">
    <property type="entry name" value="DNAPHOTLYASE"/>
</dbReference>
<dbReference type="PANTHER" id="PTHR11455">
    <property type="entry name" value="CRYPTOCHROME"/>
    <property type="match status" value="1"/>
</dbReference>
<dbReference type="PROSITE" id="PS51645">
    <property type="entry name" value="PHR_CRY_ALPHA_BETA"/>
    <property type="match status" value="1"/>
</dbReference>
<dbReference type="PROSITE" id="PS00394">
    <property type="entry name" value="DNA_PHOTOLYASES_1_1"/>
    <property type="match status" value="1"/>
</dbReference>
<comment type="cofactor">
    <cofactor evidence="5">
        <name>FAD</name>
        <dbReference type="ChEBI" id="CHEBI:57692"/>
    </cofactor>
    <text evidence="5">Binds 1 FAD per subunit.</text>
</comment>
<dbReference type="InterPro" id="IPR014729">
    <property type="entry name" value="Rossmann-like_a/b/a_fold"/>
</dbReference>
<dbReference type="GO" id="GO:0071949">
    <property type="term" value="F:FAD binding"/>
    <property type="evidence" value="ECO:0007669"/>
    <property type="project" value="TreeGrafter"/>
</dbReference>
<dbReference type="GO" id="GO:0003677">
    <property type="term" value="F:DNA binding"/>
    <property type="evidence" value="ECO:0007669"/>
    <property type="project" value="TreeGrafter"/>
</dbReference>
<organism evidence="8">
    <name type="scientific">Neisseria leonii</name>
    <dbReference type="NCBI Taxonomy" id="2995413"/>
    <lineage>
        <taxon>Bacteria</taxon>
        <taxon>Pseudomonadati</taxon>
        <taxon>Pseudomonadota</taxon>
        <taxon>Betaproteobacteria</taxon>
        <taxon>Neisseriales</taxon>
        <taxon>Neisseriaceae</taxon>
        <taxon>Neisseria</taxon>
    </lineage>
</organism>
<dbReference type="InterPro" id="IPR002081">
    <property type="entry name" value="Cryptochrome/DNA_photolyase_1"/>
</dbReference>